<dbReference type="InterPro" id="IPR003033">
    <property type="entry name" value="SCP2_sterol-bd_dom"/>
</dbReference>
<dbReference type="InterPro" id="IPR036390">
    <property type="entry name" value="WH_DNA-bd_sf"/>
</dbReference>
<dbReference type="Pfam" id="PF01638">
    <property type="entry name" value="HxlR"/>
    <property type="match status" value="1"/>
</dbReference>
<dbReference type="RefSeq" id="WP_046043291.1">
    <property type="nucleotide sequence ID" value="NZ_LACC01000038.1"/>
</dbReference>
<accession>A0A0F4T5R8</accession>
<protein>
    <recommendedName>
        <fullName evidence="4">HTH hxlR-type domain-containing protein</fullName>
    </recommendedName>
</protein>
<dbReference type="PANTHER" id="PTHR33204:SF18">
    <property type="entry name" value="TRANSCRIPTIONAL REGULATORY PROTEIN"/>
    <property type="match status" value="1"/>
</dbReference>
<evidence type="ECO:0000256" key="3">
    <source>
        <dbReference type="ARBA" id="ARBA00023163"/>
    </source>
</evidence>
<dbReference type="InterPro" id="IPR002577">
    <property type="entry name" value="HTH_HxlR"/>
</dbReference>
<evidence type="ECO:0000256" key="2">
    <source>
        <dbReference type="ARBA" id="ARBA00023125"/>
    </source>
</evidence>
<gene>
    <name evidence="5" type="ORF">VC35_25195</name>
</gene>
<dbReference type="OrthoDB" id="9807069at2"/>
<dbReference type="PANTHER" id="PTHR33204">
    <property type="entry name" value="TRANSCRIPTIONAL REGULATOR, MARR FAMILY"/>
    <property type="match status" value="1"/>
</dbReference>
<dbReference type="InterPro" id="IPR036388">
    <property type="entry name" value="WH-like_DNA-bd_sf"/>
</dbReference>
<comment type="caution">
    <text evidence="5">The sequence shown here is derived from an EMBL/GenBank/DDBJ whole genome shotgun (WGS) entry which is preliminary data.</text>
</comment>
<dbReference type="Proteomes" id="UP000033588">
    <property type="component" value="Unassembled WGS sequence"/>
</dbReference>
<keyword evidence="1" id="KW-0805">Transcription regulation</keyword>
<reference evidence="5 6" key="1">
    <citation type="submission" date="2015-03" db="EMBL/GenBank/DDBJ databases">
        <title>Comparative genomics of Pseudomonas insights into diversity of traits involved in vanlence and defense.</title>
        <authorList>
            <person name="Qin Y."/>
        </authorList>
    </citation>
    <scope>NUCLEOTIDE SEQUENCE [LARGE SCALE GENOMIC DNA]</scope>
    <source>
        <strain evidence="5 6">C8</strain>
    </source>
</reference>
<dbReference type="InterPro" id="IPR036527">
    <property type="entry name" value="SCP2_sterol-bd_dom_sf"/>
</dbReference>
<sequence length="219" mass="24201">MTNKTYGQLCPLARSLDVLGDRWTLLLIRELLLGPKRFKDLLAILPAMGTNRLSERLAMLVQNGVIQQVTLHTPSATPAYELTDLGEQLRKPVIALGFWGLSLPIDERIDPSSARAELIALCLTGSNDSAASAGLQELYEFQVGAEVFHIRVNDGNLLARSGPSEEPIDVKIQCDMETFIALVLRQITPTRALREGHAKLLQGDRPAFTRVCKVLEYKP</sequence>
<evidence type="ECO:0000313" key="5">
    <source>
        <dbReference type="EMBL" id="KJZ39325.1"/>
    </source>
</evidence>
<proteinExistence type="predicted"/>
<dbReference type="Gene3D" id="3.30.1050.10">
    <property type="entry name" value="SCP2 sterol-binding domain"/>
    <property type="match status" value="1"/>
</dbReference>
<keyword evidence="2" id="KW-0238">DNA-binding</keyword>
<feature type="domain" description="HTH hxlR-type" evidence="4">
    <location>
        <begin position="10"/>
        <end position="108"/>
    </location>
</feature>
<dbReference type="PROSITE" id="PS51118">
    <property type="entry name" value="HTH_HXLR"/>
    <property type="match status" value="1"/>
</dbReference>
<evidence type="ECO:0000313" key="6">
    <source>
        <dbReference type="Proteomes" id="UP000033588"/>
    </source>
</evidence>
<dbReference type="Pfam" id="PF02036">
    <property type="entry name" value="SCP2"/>
    <property type="match status" value="1"/>
</dbReference>
<dbReference type="PATRIC" id="fig|294.132.peg.4362"/>
<dbReference type="AlphaFoldDB" id="A0A0F4T5R8"/>
<dbReference type="SUPFAM" id="SSF55718">
    <property type="entry name" value="SCP-like"/>
    <property type="match status" value="1"/>
</dbReference>
<dbReference type="EMBL" id="LACC01000038">
    <property type="protein sequence ID" value="KJZ39325.1"/>
    <property type="molecule type" value="Genomic_DNA"/>
</dbReference>
<keyword evidence="3" id="KW-0804">Transcription</keyword>
<dbReference type="SUPFAM" id="SSF46785">
    <property type="entry name" value="Winged helix' DNA-binding domain"/>
    <property type="match status" value="1"/>
</dbReference>
<evidence type="ECO:0000256" key="1">
    <source>
        <dbReference type="ARBA" id="ARBA00023015"/>
    </source>
</evidence>
<dbReference type="Gene3D" id="1.10.10.10">
    <property type="entry name" value="Winged helix-like DNA-binding domain superfamily/Winged helix DNA-binding domain"/>
    <property type="match status" value="1"/>
</dbReference>
<evidence type="ECO:0000259" key="4">
    <source>
        <dbReference type="PROSITE" id="PS51118"/>
    </source>
</evidence>
<dbReference type="GO" id="GO:0003677">
    <property type="term" value="F:DNA binding"/>
    <property type="evidence" value="ECO:0007669"/>
    <property type="project" value="UniProtKB-KW"/>
</dbReference>
<organism evidence="5 6">
    <name type="scientific">Pseudomonas fluorescens</name>
    <dbReference type="NCBI Taxonomy" id="294"/>
    <lineage>
        <taxon>Bacteria</taxon>
        <taxon>Pseudomonadati</taxon>
        <taxon>Pseudomonadota</taxon>
        <taxon>Gammaproteobacteria</taxon>
        <taxon>Pseudomonadales</taxon>
        <taxon>Pseudomonadaceae</taxon>
        <taxon>Pseudomonas</taxon>
    </lineage>
</organism>
<name>A0A0F4T5R8_PSEFL</name>